<name>A0A5E4MLN5_9HEMI</name>
<keyword evidence="2" id="KW-1185">Reference proteome</keyword>
<dbReference type="EMBL" id="CABPRJ010000963">
    <property type="protein sequence ID" value="VVC33142.1"/>
    <property type="molecule type" value="Genomic_DNA"/>
</dbReference>
<reference evidence="1 2" key="1">
    <citation type="submission" date="2019-08" db="EMBL/GenBank/DDBJ databases">
        <authorList>
            <person name="Alioto T."/>
            <person name="Alioto T."/>
            <person name="Gomez Garrido J."/>
        </authorList>
    </citation>
    <scope>NUCLEOTIDE SEQUENCE [LARGE SCALE GENOMIC DNA]</scope>
</reference>
<dbReference type="Proteomes" id="UP000325440">
    <property type="component" value="Unassembled WGS sequence"/>
</dbReference>
<organism evidence="1 2">
    <name type="scientific">Cinara cedri</name>
    <dbReference type="NCBI Taxonomy" id="506608"/>
    <lineage>
        <taxon>Eukaryota</taxon>
        <taxon>Metazoa</taxon>
        <taxon>Ecdysozoa</taxon>
        <taxon>Arthropoda</taxon>
        <taxon>Hexapoda</taxon>
        <taxon>Insecta</taxon>
        <taxon>Pterygota</taxon>
        <taxon>Neoptera</taxon>
        <taxon>Paraneoptera</taxon>
        <taxon>Hemiptera</taxon>
        <taxon>Sternorrhyncha</taxon>
        <taxon>Aphidomorpha</taxon>
        <taxon>Aphidoidea</taxon>
        <taxon>Aphididae</taxon>
        <taxon>Lachninae</taxon>
        <taxon>Cinara</taxon>
    </lineage>
</organism>
<gene>
    <name evidence="1" type="ORF">CINCED_3A018083</name>
</gene>
<evidence type="ECO:0000313" key="2">
    <source>
        <dbReference type="Proteomes" id="UP000325440"/>
    </source>
</evidence>
<evidence type="ECO:0000313" key="1">
    <source>
        <dbReference type="EMBL" id="VVC33142.1"/>
    </source>
</evidence>
<proteinExistence type="predicted"/>
<accession>A0A5E4MLN5</accession>
<protein>
    <submittedName>
        <fullName evidence="1">Uncharacterized protein</fullName>
    </submittedName>
</protein>
<sequence length="76" mass="8370">MLPSCFGLGNVFDHCMRLEIASNTSLKLPLMPPPVIASEYSVFRIANVCLAVYAHRVFPIPEPMEIMSMSSGKLSL</sequence>
<dbReference type="AlphaFoldDB" id="A0A5E4MLN5"/>